<name>A0A4S5CPG5_AERVE</name>
<sequence>MHYSFGICSLDDYWASTKSKVELFFADPLNENLAIECESKLWHLCDWYYEENKDTLKYKQLSDLQGHVGSECPSLRVMRDICNGSKHASLGKTRTPIVRKALVHKGGLFFWF</sequence>
<dbReference type="AlphaFoldDB" id="A0A4S5CPG5"/>
<dbReference type="EMBL" id="SSUX01000001">
    <property type="protein sequence ID" value="THJ47810.1"/>
    <property type="molecule type" value="Genomic_DNA"/>
</dbReference>
<dbReference type="RefSeq" id="WP_136501287.1">
    <property type="nucleotide sequence ID" value="NZ_NKVZ01000028.1"/>
</dbReference>
<comment type="caution">
    <text evidence="1">The sequence shown here is derived from an EMBL/GenBank/DDBJ whole genome shotgun (WGS) entry which is preliminary data.</text>
</comment>
<protein>
    <submittedName>
        <fullName evidence="1">Uncharacterized protein</fullName>
    </submittedName>
</protein>
<reference evidence="1 2" key="1">
    <citation type="submission" date="2019-04" db="EMBL/GenBank/DDBJ databases">
        <title>Comparative genomics of Aeromonas veronii strains pathogenic to fish.</title>
        <authorList>
            <person name="Cascarano M.C."/>
            <person name="Smyrli M."/>
            <person name="Katharios P."/>
        </authorList>
    </citation>
    <scope>NUCLEOTIDE SEQUENCE [LARGE SCALE GENOMIC DNA]</scope>
    <source>
        <strain evidence="1 2">XU1</strain>
    </source>
</reference>
<proteinExistence type="predicted"/>
<evidence type="ECO:0000313" key="2">
    <source>
        <dbReference type="Proteomes" id="UP000309618"/>
    </source>
</evidence>
<evidence type="ECO:0000313" key="1">
    <source>
        <dbReference type="EMBL" id="THJ47810.1"/>
    </source>
</evidence>
<gene>
    <name evidence="1" type="ORF">E8Q35_01815</name>
</gene>
<accession>A0A4S5CPG5</accession>
<organism evidence="1 2">
    <name type="scientific">Aeromonas veronii</name>
    <dbReference type="NCBI Taxonomy" id="654"/>
    <lineage>
        <taxon>Bacteria</taxon>
        <taxon>Pseudomonadati</taxon>
        <taxon>Pseudomonadota</taxon>
        <taxon>Gammaproteobacteria</taxon>
        <taxon>Aeromonadales</taxon>
        <taxon>Aeromonadaceae</taxon>
        <taxon>Aeromonas</taxon>
    </lineage>
</organism>
<dbReference type="Proteomes" id="UP000309618">
    <property type="component" value="Unassembled WGS sequence"/>
</dbReference>